<comment type="caution">
    <text evidence="4">The sequence shown here is derived from an EMBL/GenBank/DDBJ whole genome shotgun (WGS) entry which is preliminary data.</text>
</comment>
<evidence type="ECO:0000256" key="2">
    <source>
        <dbReference type="ARBA" id="ARBA00025920"/>
    </source>
</evidence>
<name>A0A520KUS7_9EURY</name>
<gene>
    <name evidence="4" type="primary">mcrC</name>
    <name evidence="4" type="ORF">EF807_08035</name>
</gene>
<organism evidence="4 5">
    <name type="scientific">Candidatus Methanolliviera hydrocarbonicum</name>
    <dbReference type="NCBI Taxonomy" id="2491085"/>
    <lineage>
        <taxon>Archaea</taxon>
        <taxon>Methanobacteriati</taxon>
        <taxon>Methanobacteriota</taxon>
        <taxon>Candidatus Methanoliparia</taxon>
        <taxon>Candidatus Methanoliparales</taxon>
        <taxon>Candidatus Methanollivieraceae</taxon>
        <taxon>Candidatus Methanolliviera</taxon>
    </lineage>
</organism>
<reference evidence="4 5" key="1">
    <citation type="journal article" date="2019" name="Nat. Microbiol.">
        <title>Wide diversity of methane and short-chain alkane metabolisms in uncultured archaea.</title>
        <authorList>
            <person name="Borrel G."/>
            <person name="Adam P.S."/>
            <person name="McKay L.J."/>
            <person name="Chen L.X."/>
            <person name="Sierra-Garcia I.N."/>
            <person name="Sieber C.M."/>
            <person name="Letourneur Q."/>
            <person name="Ghozlane A."/>
            <person name="Andersen G.L."/>
            <person name="Li W.J."/>
            <person name="Hallam S.J."/>
            <person name="Muyzer G."/>
            <person name="de Oliveira V.M."/>
            <person name="Inskeep W.P."/>
            <person name="Banfield J.F."/>
            <person name="Gribaldo S."/>
        </authorList>
    </citation>
    <scope>NUCLEOTIDE SEQUENCE [LARGE SCALE GENOMIC DNA]</scope>
    <source>
        <strain evidence="4">NM1b</strain>
    </source>
</reference>
<evidence type="ECO:0000256" key="3">
    <source>
        <dbReference type="PIRNR" id="PIRNR003137"/>
    </source>
</evidence>
<dbReference type="Proteomes" id="UP000320766">
    <property type="component" value="Unassembled WGS sequence"/>
</dbReference>
<evidence type="ECO:0000313" key="5">
    <source>
        <dbReference type="Proteomes" id="UP000320766"/>
    </source>
</evidence>
<proteinExistence type="predicted"/>
<dbReference type="InterPro" id="IPR007687">
    <property type="entry name" value="Me_CoM_Rdtase_prot-C"/>
</dbReference>
<dbReference type="AlphaFoldDB" id="A0A520KUS7"/>
<sequence length="210" mass="23156">MKIGREMQIIDCRETAGMGLGGGLAQAGTFAEAEVADVIVLSMGPTRRHITKPVCEITYGIRERNVQVSVLVLRSGIGPPPPEEFPDGFSTMGSVSSITEGEEEQMMKHKLAIIHLGDIVHHLVYKSKVFLRNVAIPAIVICQAEVDFKDFADAGVMTIEVKPKDPKTEGMIVDIVTGIIRGQTCPQYKLDEITEKVEYWLDHLPKIKKN</sequence>
<dbReference type="PIRSF" id="PIRSF003137">
    <property type="entry name" value="McrC"/>
    <property type="match status" value="1"/>
</dbReference>
<accession>A0A520KUS7</accession>
<evidence type="ECO:0000313" key="4">
    <source>
        <dbReference type="EMBL" id="RZN66976.1"/>
    </source>
</evidence>
<protein>
    <recommendedName>
        <fullName evidence="3">Methyl-coenzyme M reductase operon protein C</fullName>
    </recommendedName>
</protein>
<evidence type="ECO:0000256" key="1">
    <source>
        <dbReference type="ARBA" id="ARBA00022994"/>
    </source>
</evidence>
<dbReference type="NCBIfam" id="TIGR03264">
    <property type="entry name" value="met_CoM_red_C"/>
    <property type="match status" value="1"/>
</dbReference>
<comment type="subunit">
    <text evidence="2 3">MCR is composed of three subunits: alpha, beta, and gamma. The function of proteins C and D is not known.</text>
</comment>
<dbReference type="GO" id="GO:0015948">
    <property type="term" value="P:methanogenesis"/>
    <property type="evidence" value="ECO:0007669"/>
    <property type="project" value="UniProtKB-UniRule"/>
</dbReference>
<dbReference type="EMBL" id="RXIL01000147">
    <property type="protein sequence ID" value="RZN66976.1"/>
    <property type="molecule type" value="Genomic_DNA"/>
</dbReference>
<keyword evidence="1 3" id="KW-0484">Methanogenesis</keyword>